<reference evidence="2 3" key="1">
    <citation type="submission" date="2016-10" db="EMBL/GenBank/DDBJ databases">
        <authorList>
            <person name="de Groot N.N."/>
        </authorList>
    </citation>
    <scope>NUCLEOTIDE SEQUENCE [LARGE SCALE GENOMIC DNA]</scope>
    <source>
        <strain evidence="2 3">OK461</strain>
    </source>
</reference>
<feature type="region of interest" description="Disordered" evidence="1">
    <location>
        <begin position="1"/>
        <end position="30"/>
    </location>
</feature>
<protein>
    <submittedName>
        <fullName evidence="2">Uncharacterized protein</fullName>
    </submittedName>
</protein>
<evidence type="ECO:0000313" key="3">
    <source>
        <dbReference type="Proteomes" id="UP000181942"/>
    </source>
</evidence>
<sequence>MGGEKRLDERRNGAGRRVGEQGGTDLQRERQVATKLDQGMGLVLFMGDPRVIFSAGLKQDSSNEFD</sequence>
<accession>A0A1I2QQT5</accession>
<evidence type="ECO:0000313" key="2">
    <source>
        <dbReference type="EMBL" id="SFG28016.1"/>
    </source>
</evidence>
<dbReference type="AlphaFoldDB" id="A0A1I2QQT5"/>
<proteinExistence type="predicted"/>
<dbReference type="EMBL" id="FONR01000018">
    <property type="protein sequence ID" value="SFG28016.1"/>
    <property type="molecule type" value="Genomic_DNA"/>
</dbReference>
<dbReference type="Proteomes" id="UP000181942">
    <property type="component" value="Unassembled WGS sequence"/>
</dbReference>
<gene>
    <name evidence="2" type="ORF">SAMN02787118_11856</name>
</gene>
<evidence type="ECO:0000256" key="1">
    <source>
        <dbReference type="SAM" id="MobiDB-lite"/>
    </source>
</evidence>
<name>A0A1I2QQT5_9ACTN</name>
<feature type="compositionally biased region" description="Basic and acidic residues" evidence="1">
    <location>
        <begin position="1"/>
        <end position="12"/>
    </location>
</feature>
<organism evidence="2 3">
    <name type="scientific">Streptomyces mirabilis</name>
    <dbReference type="NCBI Taxonomy" id="68239"/>
    <lineage>
        <taxon>Bacteria</taxon>
        <taxon>Bacillati</taxon>
        <taxon>Actinomycetota</taxon>
        <taxon>Actinomycetes</taxon>
        <taxon>Kitasatosporales</taxon>
        <taxon>Streptomycetaceae</taxon>
        <taxon>Streptomyces</taxon>
    </lineage>
</organism>